<gene>
    <name evidence="1" type="ORF">PACLA_8A047808</name>
</gene>
<dbReference type="AlphaFoldDB" id="A0A6S7KGE1"/>
<proteinExistence type="predicted"/>
<reference evidence="1" key="1">
    <citation type="submission" date="2020-04" db="EMBL/GenBank/DDBJ databases">
        <authorList>
            <person name="Alioto T."/>
            <person name="Alioto T."/>
            <person name="Gomez Garrido J."/>
        </authorList>
    </citation>
    <scope>NUCLEOTIDE SEQUENCE</scope>
    <source>
        <strain evidence="1">A484AB</strain>
    </source>
</reference>
<dbReference type="OrthoDB" id="430293at2759"/>
<sequence length="171" mass="19714">MMSLNNSLADFTNDNIERFTLNGIHTYAKVLSITDGDTCDIVFYHTEMREFMRFKSRLLGYDASELNKYPWTAKLTRDYLAHICMGNDPRDFDESGIWEEDDLQDRLNESNNSVYVFLGEFDSFGRVLALFYKSIDEFVDADGESINDMMADYINKMPDSSTSSESSSDEE</sequence>
<dbReference type="InterPro" id="IPR035437">
    <property type="entry name" value="SNase_OB-fold_sf"/>
</dbReference>
<name>A0A6S7KGE1_PARCT</name>
<dbReference type="EMBL" id="CACRXK020035477">
    <property type="protein sequence ID" value="CAB4044575.1"/>
    <property type="molecule type" value="Genomic_DNA"/>
</dbReference>
<dbReference type="Gene3D" id="2.40.50.90">
    <property type="match status" value="1"/>
</dbReference>
<organism evidence="1 2">
    <name type="scientific">Paramuricea clavata</name>
    <name type="common">Red gorgonian</name>
    <name type="synonym">Violescent sea-whip</name>
    <dbReference type="NCBI Taxonomy" id="317549"/>
    <lineage>
        <taxon>Eukaryota</taxon>
        <taxon>Metazoa</taxon>
        <taxon>Cnidaria</taxon>
        <taxon>Anthozoa</taxon>
        <taxon>Octocorallia</taxon>
        <taxon>Malacalcyonacea</taxon>
        <taxon>Plexauridae</taxon>
        <taxon>Paramuricea</taxon>
    </lineage>
</organism>
<comment type="caution">
    <text evidence="1">The sequence shown here is derived from an EMBL/GenBank/DDBJ whole genome shotgun (WGS) entry which is preliminary data.</text>
</comment>
<evidence type="ECO:0000313" key="1">
    <source>
        <dbReference type="EMBL" id="CAB4044575.1"/>
    </source>
</evidence>
<accession>A0A6S7KGE1</accession>
<keyword evidence="2" id="KW-1185">Reference proteome</keyword>
<evidence type="ECO:0000313" key="2">
    <source>
        <dbReference type="Proteomes" id="UP001152795"/>
    </source>
</evidence>
<dbReference type="Proteomes" id="UP001152795">
    <property type="component" value="Unassembled WGS sequence"/>
</dbReference>
<protein>
    <submittedName>
        <fullName evidence="1">Uncharacterized protein</fullName>
    </submittedName>
</protein>